<dbReference type="InterPro" id="IPR036423">
    <property type="entry name" value="SOD-like_Cu/Zn_dom_sf"/>
</dbReference>
<dbReference type="Pfam" id="PF00080">
    <property type="entry name" value="Sod_Cu"/>
    <property type="match status" value="1"/>
</dbReference>
<evidence type="ECO:0000259" key="2">
    <source>
        <dbReference type="Pfam" id="PF00080"/>
    </source>
</evidence>
<evidence type="ECO:0000256" key="1">
    <source>
        <dbReference type="ARBA" id="ARBA00010457"/>
    </source>
</evidence>
<gene>
    <name evidence="3" type="ORF">CHU93_14315</name>
</gene>
<proteinExistence type="inferred from homology"/>
<comment type="similarity">
    <text evidence="1">Belongs to the Cu-Zn superoxide dismutase family.</text>
</comment>
<evidence type="ECO:0000313" key="3">
    <source>
        <dbReference type="EMBL" id="OYQ25009.1"/>
    </source>
</evidence>
<dbReference type="AlphaFoldDB" id="A0A255Y713"/>
<dbReference type="InterPro" id="IPR001424">
    <property type="entry name" value="SOD_Cu_Zn_dom"/>
</dbReference>
<protein>
    <recommendedName>
        <fullName evidence="2">Superoxide dismutase copper/zinc binding domain-containing protein</fullName>
    </recommendedName>
</protein>
<dbReference type="PANTHER" id="PTHR10003">
    <property type="entry name" value="SUPEROXIDE DISMUTASE CU-ZN -RELATED"/>
    <property type="match status" value="1"/>
</dbReference>
<reference evidence="3 4" key="1">
    <citation type="submission" date="2017-07" db="EMBL/GenBank/DDBJ databases">
        <title>Sandarakinorhabdus cyanobacteriorum sp. nov., a novel bacterium isolated from cyanobacterial aggregates in a eutrophic lake.</title>
        <authorList>
            <person name="Cai H."/>
        </authorList>
    </citation>
    <scope>NUCLEOTIDE SEQUENCE [LARGE SCALE GENOMIC DNA]</scope>
    <source>
        <strain evidence="3 4">TH057</strain>
    </source>
</reference>
<sequence length="180" mass="18448">MRQVLLLLPLMLAACGPKAESLGRVGGAPPSLMLSAKLLTAEGNALGDAELLQLAEGTQLIVAVKGLPPGQYGLHIHAIGRCVGPDFASAGPHFNPAGRQHGRDNPMGSHAGDLPNITVDAKGVGNLNEMIPGLRLADGATPVLDDDGAAIVLHGKPDDYRSDPAGNAGPRFACAEFRKG</sequence>
<evidence type="ECO:0000313" key="4">
    <source>
        <dbReference type="Proteomes" id="UP000216991"/>
    </source>
</evidence>
<feature type="domain" description="Superoxide dismutase copper/zinc binding" evidence="2">
    <location>
        <begin position="47"/>
        <end position="175"/>
    </location>
</feature>
<dbReference type="RefSeq" id="WP_094474839.1">
    <property type="nucleotide sequence ID" value="NZ_NOXT01000123.1"/>
</dbReference>
<organism evidence="3 4">
    <name type="scientific">Sandarakinorhabdus cyanobacteriorum</name>
    <dbReference type="NCBI Taxonomy" id="1981098"/>
    <lineage>
        <taxon>Bacteria</taxon>
        <taxon>Pseudomonadati</taxon>
        <taxon>Pseudomonadota</taxon>
        <taxon>Alphaproteobacteria</taxon>
        <taxon>Sphingomonadales</taxon>
        <taxon>Sphingosinicellaceae</taxon>
        <taxon>Sandarakinorhabdus</taxon>
    </lineage>
</organism>
<dbReference type="GO" id="GO:0006801">
    <property type="term" value="P:superoxide metabolic process"/>
    <property type="evidence" value="ECO:0007669"/>
    <property type="project" value="InterPro"/>
</dbReference>
<dbReference type="CDD" id="cd00305">
    <property type="entry name" value="Cu-Zn_Superoxide_Dismutase"/>
    <property type="match status" value="1"/>
</dbReference>
<name>A0A255Y713_9SPHN</name>
<dbReference type="GO" id="GO:0005507">
    <property type="term" value="F:copper ion binding"/>
    <property type="evidence" value="ECO:0007669"/>
    <property type="project" value="InterPro"/>
</dbReference>
<dbReference type="Proteomes" id="UP000216991">
    <property type="component" value="Unassembled WGS sequence"/>
</dbReference>
<dbReference type="OrthoDB" id="5431326at2"/>
<keyword evidence="4" id="KW-1185">Reference proteome</keyword>
<dbReference type="EMBL" id="NOXT01000123">
    <property type="protein sequence ID" value="OYQ25009.1"/>
    <property type="molecule type" value="Genomic_DNA"/>
</dbReference>
<dbReference type="PROSITE" id="PS51257">
    <property type="entry name" value="PROKAR_LIPOPROTEIN"/>
    <property type="match status" value="1"/>
</dbReference>
<accession>A0A255Y713</accession>
<comment type="caution">
    <text evidence="3">The sequence shown here is derived from an EMBL/GenBank/DDBJ whole genome shotgun (WGS) entry which is preliminary data.</text>
</comment>
<dbReference type="InterPro" id="IPR024134">
    <property type="entry name" value="SOD_Cu/Zn_/chaperone"/>
</dbReference>
<dbReference type="Gene3D" id="2.60.40.200">
    <property type="entry name" value="Superoxide dismutase, copper/zinc binding domain"/>
    <property type="match status" value="1"/>
</dbReference>
<dbReference type="SUPFAM" id="SSF49329">
    <property type="entry name" value="Cu,Zn superoxide dismutase-like"/>
    <property type="match status" value="1"/>
</dbReference>